<dbReference type="RefSeq" id="WP_012246513.1">
    <property type="nucleotide sequence ID" value="NC_010168.1"/>
</dbReference>
<keyword evidence="1" id="KW-1133">Transmembrane helix</keyword>
<keyword evidence="1" id="KW-0472">Membrane</keyword>
<dbReference type="STRING" id="288705.RSal33209_3153"/>
<feature type="transmembrane region" description="Helical" evidence="1">
    <location>
        <begin position="82"/>
        <end position="109"/>
    </location>
</feature>
<accession>A9WUK0</accession>
<protein>
    <submittedName>
        <fullName evidence="2">Uncharacterized protein</fullName>
    </submittedName>
</protein>
<evidence type="ECO:0000313" key="2">
    <source>
        <dbReference type="EMBL" id="ABY24871.1"/>
    </source>
</evidence>
<keyword evidence="3" id="KW-1185">Reference proteome</keyword>
<gene>
    <name evidence="2" type="ordered locus">RSal33209_3153</name>
</gene>
<keyword evidence="1" id="KW-0812">Transmembrane</keyword>
<dbReference type="Proteomes" id="UP000002007">
    <property type="component" value="Chromosome"/>
</dbReference>
<feature type="transmembrane region" description="Helical" evidence="1">
    <location>
        <begin position="41"/>
        <end position="62"/>
    </location>
</feature>
<reference evidence="3" key="1">
    <citation type="journal article" date="2008" name="J. Bacteriol.">
        <title>Genome sequence of the fish pathogen Renibacterium salmoninarum suggests reductive evolution away from an environmental Arthrobacter ancestor.</title>
        <authorList>
            <person name="Wiens G.D."/>
            <person name="Rockey D.D."/>
            <person name="Wu Z."/>
            <person name="Chang J."/>
            <person name="Levy R."/>
            <person name="Crane S."/>
            <person name="Chen D.S."/>
            <person name="Capri G.R."/>
            <person name="Burnett J.R."/>
            <person name="Sudheesh P.S."/>
            <person name="Schipma M.J."/>
            <person name="Burd H."/>
            <person name="Bhattacharyya A."/>
            <person name="Rhodes L.D."/>
            <person name="Kaul R."/>
            <person name="Strom M.S."/>
        </authorList>
    </citation>
    <scope>NUCLEOTIDE SEQUENCE [LARGE SCALE GENOMIC DNA]</scope>
    <source>
        <strain evidence="3">ATCC 33209 / DSM 20767 / JCM 11484 / NBRC 15589 / NCIMB 2235</strain>
    </source>
</reference>
<dbReference type="HOGENOM" id="CLU_2002034_0_0_11"/>
<dbReference type="AlphaFoldDB" id="A9WUK0"/>
<proteinExistence type="predicted"/>
<dbReference type="KEGG" id="rsa:RSal33209_3153"/>
<evidence type="ECO:0000256" key="1">
    <source>
        <dbReference type="SAM" id="Phobius"/>
    </source>
</evidence>
<evidence type="ECO:0000313" key="3">
    <source>
        <dbReference type="Proteomes" id="UP000002007"/>
    </source>
</evidence>
<organism evidence="2 3">
    <name type="scientific">Renibacterium salmoninarum (strain ATCC 33209 / DSM 20767 / JCM 11484 / NBRC 15589 / NCIMB 2235)</name>
    <dbReference type="NCBI Taxonomy" id="288705"/>
    <lineage>
        <taxon>Bacteria</taxon>
        <taxon>Bacillati</taxon>
        <taxon>Actinomycetota</taxon>
        <taxon>Actinomycetes</taxon>
        <taxon>Micrococcales</taxon>
        <taxon>Micrococcaceae</taxon>
        <taxon>Renibacterium</taxon>
    </lineage>
</organism>
<name>A9WUK0_RENSM</name>
<sequence>MPQSHDDVEIHEVDAYGQITGRSVDPATEPADAPRYSYNPWLIVAWILSGLAIALAVLGVVANTLGSGFSYPSTPYGSAPEVPWFIIFGQFGYTFLTVAPILLFGTIALHALVWEQRRRAANSV</sequence>
<dbReference type="EMBL" id="CP000910">
    <property type="protein sequence ID" value="ABY24871.1"/>
    <property type="molecule type" value="Genomic_DNA"/>
</dbReference>